<dbReference type="EMBL" id="JAWDJX010000034">
    <property type="protein sequence ID" value="KAK3050146.1"/>
    <property type="molecule type" value="Genomic_DNA"/>
</dbReference>
<dbReference type="Proteomes" id="UP001271007">
    <property type="component" value="Unassembled WGS sequence"/>
</dbReference>
<evidence type="ECO:0000313" key="1">
    <source>
        <dbReference type="EMBL" id="KAK3050146.1"/>
    </source>
</evidence>
<protein>
    <submittedName>
        <fullName evidence="1">Uncharacterized protein</fullName>
    </submittedName>
</protein>
<sequence>MADRKEIAEIQTENISPQDAVDIPLIIGQPPQVKPTAILLSDLDRSHGKHDPYGEGRRLVAAYLFDNARAFNLVSQRLVGSVSEPYHLLVDSGHIPAHVLYCLELKRSAVRRKVSFDLMRLGNPVVPGYLKEEYGEAYVRPLKRAFGIRFWPPELASPGLLPRDCVPIIQNLKTMASTRLSTCQSTDFVRFAKELEDMCGGLCLECVKEHSADVWDTYDMCEKDEH</sequence>
<proteinExistence type="predicted"/>
<accession>A0AAJ0G9Z7</accession>
<reference evidence="1" key="1">
    <citation type="submission" date="2023-04" db="EMBL/GenBank/DDBJ databases">
        <title>Black Yeasts Isolated from many extreme environments.</title>
        <authorList>
            <person name="Coleine C."/>
            <person name="Stajich J.E."/>
            <person name="Selbmann L."/>
        </authorList>
    </citation>
    <scope>NUCLEOTIDE SEQUENCE</scope>
    <source>
        <strain evidence="1">CCFEE 5312</strain>
    </source>
</reference>
<evidence type="ECO:0000313" key="2">
    <source>
        <dbReference type="Proteomes" id="UP001271007"/>
    </source>
</evidence>
<comment type="caution">
    <text evidence="1">The sequence shown here is derived from an EMBL/GenBank/DDBJ whole genome shotgun (WGS) entry which is preliminary data.</text>
</comment>
<keyword evidence="2" id="KW-1185">Reference proteome</keyword>
<gene>
    <name evidence="1" type="ORF">LTR09_008535</name>
</gene>
<organism evidence="1 2">
    <name type="scientific">Extremus antarcticus</name>
    <dbReference type="NCBI Taxonomy" id="702011"/>
    <lineage>
        <taxon>Eukaryota</taxon>
        <taxon>Fungi</taxon>
        <taxon>Dikarya</taxon>
        <taxon>Ascomycota</taxon>
        <taxon>Pezizomycotina</taxon>
        <taxon>Dothideomycetes</taxon>
        <taxon>Dothideomycetidae</taxon>
        <taxon>Mycosphaerellales</taxon>
        <taxon>Extremaceae</taxon>
        <taxon>Extremus</taxon>
    </lineage>
</organism>
<dbReference type="AlphaFoldDB" id="A0AAJ0G9Z7"/>
<name>A0AAJ0G9Z7_9PEZI</name>